<dbReference type="PANTHER" id="PTHR43178:SF5">
    <property type="entry name" value="LIPOAMIDE ACYLTRANSFERASE COMPONENT OF BRANCHED-CHAIN ALPHA-KETO ACID DEHYDROGENASE COMPLEX, MITOCHONDRIAL"/>
    <property type="match status" value="1"/>
</dbReference>
<dbReference type="Pfam" id="PF00364">
    <property type="entry name" value="Biotin_lipoyl"/>
    <property type="match status" value="1"/>
</dbReference>
<dbReference type="EMBL" id="CP015108">
    <property type="protein sequence ID" value="ARF15780.1"/>
    <property type="molecule type" value="Genomic_DNA"/>
</dbReference>
<evidence type="ECO:0000256" key="6">
    <source>
        <dbReference type="RuleBase" id="RU003423"/>
    </source>
</evidence>
<evidence type="ECO:0000256" key="3">
    <source>
        <dbReference type="ARBA" id="ARBA00022679"/>
    </source>
</evidence>
<dbReference type="SUPFAM" id="SSF47005">
    <property type="entry name" value="Peripheral subunit-binding domain of 2-oxo acid dehydrogenase complex"/>
    <property type="match status" value="1"/>
</dbReference>
<name>A0ABN4YXY2_SPOUR</name>
<evidence type="ECO:0000313" key="10">
    <source>
        <dbReference type="EMBL" id="ARF15780.1"/>
    </source>
</evidence>
<evidence type="ECO:0000259" key="9">
    <source>
        <dbReference type="PROSITE" id="PS51826"/>
    </source>
</evidence>
<protein>
    <recommendedName>
        <fullName evidence="6">Dihydrolipoamide acetyltransferase component of pyruvate dehydrogenase complex</fullName>
        <ecNumber evidence="6">2.3.1.-</ecNumber>
    </recommendedName>
</protein>
<evidence type="ECO:0000313" key="11">
    <source>
        <dbReference type="Proteomes" id="UP000192486"/>
    </source>
</evidence>
<accession>A0ABN4YXY2</accession>
<organism evidence="10 11">
    <name type="scientific">Sporosarcina ureae</name>
    <dbReference type="NCBI Taxonomy" id="1571"/>
    <lineage>
        <taxon>Bacteria</taxon>
        <taxon>Bacillati</taxon>
        <taxon>Bacillota</taxon>
        <taxon>Bacilli</taxon>
        <taxon>Bacillales</taxon>
        <taxon>Caryophanaceae</taxon>
        <taxon>Sporosarcina</taxon>
    </lineage>
</organism>
<dbReference type="InterPro" id="IPR023213">
    <property type="entry name" value="CAT-like_dom_sf"/>
</dbReference>
<evidence type="ECO:0000256" key="5">
    <source>
        <dbReference type="ARBA" id="ARBA00023315"/>
    </source>
</evidence>
<feature type="domain" description="Peripheral subunit-binding (PSBD)" evidence="9">
    <location>
        <begin position="103"/>
        <end position="140"/>
    </location>
</feature>
<keyword evidence="5 6" id="KW-0012">Acyltransferase</keyword>
<dbReference type="InterPro" id="IPR050743">
    <property type="entry name" value="2-oxoacid_DH_E2_comp"/>
</dbReference>
<gene>
    <name evidence="10" type="ORF">SporoS204_13570</name>
</gene>
<dbReference type="InterPro" id="IPR001078">
    <property type="entry name" value="2-oxoacid_DH_actylTfrase"/>
</dbReference>
<comment type="similarity">
    <text evidence="2 6">Belongs to the 2-oxoacid dehydrogenase family.</text>
</comment>
<evidence type="ECO:0000256" key="2">
    <source>
        <dbReference type="ARBA" id="ARBA00007317"/>
    </source>
</evidence>
<sequence>MTEAEILHYFVKPGDSVVADQALVEVQTDKMVAELPSPATGIVRELLIEPASTVGVGTTILLIEAENRSGRVEHVAATAAAETVPTIKATQVATKFKGPHRVMAAPYTRKIARENGVDITRVNGTGPAGRILEQDVFHFMEEVHNQTSVAQETAATDTTEPAPPSPAAKVASVRTEAETIPFTGIRKQIAKKMTQSLTTIPHVTHFEEIDMMNLLALRQELKADGVSISAVAFFIKALVVALKDFPVFNAKLDEENEVIILEKDYHIGLAVDSTLGLLVPVLKNAHKKTLLEVHTEMKELNEKARLGTLSGNEMRGGTMTITNVGPLGSTGATPIINHPETAIIAFHKTKKCAVVTDDDEIVIRSMMNISMSFDHRVADGATAVAFTNRFAELIENPKKLWLELI</sequence>
<dbReference type="CDD" id="cd06849">
    <property type="entry name" value="lipoyl_domain"/>
    <property type="match status" value="1"/>
</dbReference>
<dbReference type="PROSITE" id="PS50968">
    <property type="entry name" value="BIOTINYL_LIPOYL"/>
    <property type="match status" value="1"/>
</dbReference>
<proteinExistence type="inferred from homology"/>
<evidence type="ECO:0000256" key="1">
    <source>
        <dbReference type="ARBA" id="ARBA00001938"/>
    </source>
</evidence>
<dbReference type="InterPro" id="IPR011053">
    <property type="entry name" value="Single_hybrid_motif"/>
</dbReference>
<dbReference type="Proteomes" id="UP000192486">
    <property type="component" value="Chromosome"/>
</dbReference>
<dbReference type="Gene3D" id="4.10.320.10">
    <property type="entry name" value="E3-binding domain"/>
    <property type="match status" value="1"/>
</dbReference>
<dbReference type="InterPro" id="IPR036625">
    <property type="entry name" value="E3-bd_dom_sf"/>
</dbReference>
<dbReference type="PANTHER" id="PTHR43178">
    <property type="entry name" value="DIHYDROLIPOAMIDE ACETYLTRANSFERASE COMPONENT OF PYRUVATE DEHYDROGENASE COMPLEX"/>
    <property type="match status" value="1"/>
</dbReference>
<keyword evidence="3 6" id="KW-0808">Transferase</keyword>
<evidence type="ECO:0000256" key="7">
    <source>
        <dbReference type="SAM" id="MobiDB-lite"/>
    </source>
</evidence>
<feature type="compositionally biased region" description="Low complexity" evidence="7">
    <location>
        <begin position="150"/>
        <end position="160"/>
    </location>
</feature>
<feature type="domain" description="Lipoyl-binding" evidence="8">
    <location>
        <begin position="1"/>
        <end position="64"/>
    </location>
</feature>
<comment type="cofactor">
    <cofactor evidence="1 6">
        <name>(R)-lipoate</name>
        <dbReference type="ChEBI" id="CHEBI:83088"/>
    </cofactor>
</comment>
<dbReference type="Gene3D" id="2.40.50.100">
    <property type="match status" value="1"/>
</dbReference>
<reference evidence="10 11" key="1">
    <citation type="submission" date="2016-04" db="EMBL/GenBank/DDBJ databases">
        <title>Comparative Genomics and Epigenetics of Sporosarcina ureae.</title>
        <authorList>
            <person name="Oliver A.S."/>
            <person name="Cooper K.K."/>
        </authorList>
    </citation>
    <scope>NUCLEOTIDE SEQUENCE [LARGE SCALE GENOMIC DNA]</scope>
    <source>
        <strain evidence="10 11">S204</strain>
    </source>
</reference>
<dbReference type="EC" id="2.3.1.-" evidence="6"/>
<evidence type="ECO:0000256" key="4">
    <source>
        <dbReference type="ARBA" id="ARBA00022823"/>
    </source>
</evidence>
<dbReference type="InterPro" id="IPR000089">
    <property type="entry name" value="Biotin_lipoyl"/>
</dbReference>
<dbReference type="SUPFAM" id="SSF51230">
    <property type="entry name" value="Single hybrid motif"/>
    <property type="match status" value="1"/>
</dbReference>
<dbReference type="PROSITE" id="PS51826">
    <property type="entry name" value="PSBD"/>
    <property type="match status" value="1"/>
</dbReference>
<dbReference type="Pfam" id="PF00198">
    <property type="entry name" value="2-oxoacid_dh"/>
    <property type="match status" value="1"/>
</dbReference>
<keyword evidence="4 6" id="KW-0450">Lipoyl</keyword>
<dbReference type="SUPFAM" id="SSF52777">
    <property type="entry name" value="CoA-dependent acyltransferases"/>
    <property type="match status" value="1"/>
</dbReference>
<feature type="region of interest" description="Disordered" evidence="7">
    <location>
        <begin position="147"/>
        <end position="167"/>
    </location>
</feature>
<evidence type="ECO:0000259" key="8">
    <source>
        <dbReference type="PROSITE" id="PS50968"/>
    </source>
</evidence>
<dbReference type="Gene3D" id="3.30.559.10">
    <property type="entry name" value="Chloramphenicol acetyltransferase-like domain"/>
    <property type="match status" value="1"/>
</dbReference>
<dbReference type="Pfam" id="PF02817">
    <property type="entry name" value="E3_binding"/>
    <property type="match status" value="1"/>
</dbReference>
<keyword evidence="11" id="KW-1185">Reference proteome</keyword>
<dbReference type="InterPro" id="IPR004167">
    <property type="entry name" value="PSBD"/>
</dbReference>